<reference evidence="2 3" key="1">
    <citation type="journal article" date="2014" name="PLoS Genet.">
        <title>Phylogenetically driven sequencing of extremely halophilic archaea reveals strategies for static and dynamic osmo-response.</title>
        <authorList>
            <person name="Becker E.A."/>
            <person name="Seitzer P.M."/>
            <person name="Tritt A."/>
            <person name="Larsen D."/>
            <person name="Krusor M."/>
            <person name="Yao A.I."/>
            <person name="Wu D."/>
            <person name="Madern D."/>
            <person name="Eisen J.A."/>
            <person name="Darling A.E."/>
            <person name="Facciotti M.T."/>
        </authorList>
    </citation>
    <scope>NUCLEOTIDE SEQUENCE [LARGE SCALE GENOMIC DNA]</scope>
    <source>
        <strain evidence="2 3">DSM 11551</strain>
    </source>
</reference>
<dbReference type="AlphaFoldDB" id="L9UQP0"/>
<organism evidence="2 3">
    <name type="scientific">Halogeometricum borinquense (strain ATCC 700274 / DSM 11551 / JCM 10706 / KCTC 4070 / PR3)</name>
    <dbReference type="NCBI Taxonomy" id="469382"/>
    <lineage>
        <taxon>Archaea</taxon>
        <taxon>Methanobacteriati</taxon>
        <taxon>Methanobacteriota</taxon>
        <taxon>Stenosarchaea group</taxon>
        <taxon>Halobacteria</taxon>
        <taxon>Halobacteriales</taxon>
        <taxon>Haloferacaceae</taxon>
        <taxon>Halogeometricum</taxon>
    </lineage>
</organism>
<name>L9UQP0_HALBP</name>
<feature type="compositionally biased region" description="Low complexity" evidence="1">
    <location>
        <begin position="57"/>
        <end position="73"/>
    </location>
</feature>
<accession>L9UQP0</accession>
<gene>
    <name evidence="2" type="ORF">C499_09314</name>
</gene>
<evidence type="ECO:0000313" key="2">
    <source>
        <dbReference type="EMBL" id="ELY27250.1"/>
    </source>
</evidence>
<evidence type="ECO:0008006" key="4">
    <source>
        <dbReference type="Google" id="ProtNLM"/>
    </source>
</evidence>
<dbReference type="InterPro" id="IPR013783">
    <property type="entry name" value="Ig-like_fold"/>
</dbReference>
<protein>
    <recommendedName>
        <fullName evidence="4">CARDB domain-containing protein</fullName>
    </recommendedName>
</protein>
<evidence type="ECO:0000256" key="1">
    <source>
        <dbReference type="SAM" id="MobiDB-lite"/>
    </source>
</evidence>
<sequence length="302" mass="32494">MGEAAFAERPYGPMPKHLIGFEQMPSRRDVLGFGSVTLALLAGCTSGSPFGGDTQQSPSGTEPAETTTPTSAPHVQVGSVSVAPSLVSMNSPDSIGTYGDRDKQFVIARIEMDEQTKRDREAVSVATDGETYDSTPVRDVVRHRSLWGVDSSADQSIDDFVLFRVPKPLDAESATIQWSNGEHRLNDEQVSRLNRPPTTFEVREFSAPDTVTSGTESTLTLTVENVGSADGTFVAGLNRSGPQTAYMPTTAISIEVDAGATATWTHSYTPPVVSRDGDISFQFVMNWRDGDERASVGLEPNE</sequence>
<feature type="region of interest" description="Disordered" evidence="1">
    <location>
        <begin position="49"/>
        <end position="74"/>
    </location>
</feature>
<dbReference type="Proteomes" id="UP000011585">
    <property type="component" value="Unassembled WGS sequence"/>
</dbReference>
<dbReference type="Gene3D" id="2.60.40.10">
    <property type="entry name" value="Immunoglobulins"/>
    <property type="match status" value="1"/>
</dbReference>
<proteinExistence type="predicted"/>
<evidence type="ECO:0000313" key="3">
    <source>
        <dbReference type="Proteomes" id="UP000011585"/>
    </source>
</evidence>
<dbReference type="EMBL" id="AOHT01000033">
    <property type="protein sequence ID" value="ELY27250.1"/>
    <property type="molecule type" value="Genomic_DNA"/>
</dbReference>
<comment type="caution">
    <text evidence="2">The sequence shown here is derived from an EMBL/GenBank/DDBJ whole genome shotgun (WGS) entry which is preliminary data.</text>
</comment>